<feature type="signal peptide" evidence="1">
    <location>
        <begin position="1"/>
        <end position="17"/>
    </location>
</feature>
<dbReference type="Proteomes" id="UP001165653">
    <property type="component" value="Unassembled WGS sequence"/>
</dbReference>
<accession>A0ABT3G3U9</accession>
<keyword evidence="3" id="KW-1185">Reference proteome</keyword>
<evidence type="ECO:0000313" key="2">
    <source>
        <dbReference type="EMBL" id="MCW1914512.1"/>
    </source>
</evidence>
<proteinExistence type="predicted"/>
<evidence type="ECO:0000256" key="1">
    <source>
        <dbReference type="SAM" id="SignalP"/>
    </source>
</evidence>
<protein>
    <submittedName>
        <fullName evidence="2">Uncharacterized protein</fullName>
    </submittedName>
</protein>
<dbReference type="EMBL" id="JAPDDR010000006">
    <property type="protein sequence ID" value="MCW1914512.1"/>
    <property type="molecule type" value="Genomic_DNA"/>
</dbReference>
<sequence>MKARTFLFLLTASSLSAGELPQLTAKPYLGQYVGLDTRDFRFVVKRGGEALITPSKKGGDFINDRYSIKLVPLIEEVLPDGKVVGKFVPETGWEAVTPAAENPKKVTYRGTSSGGATFEVNIEIDGGKIAAGGRLLEKGSLKNPRFVIRAQVPNVYQYDRDEKKRLEKSKKDRIDLVRADGKKLKLDVNTPLDAEGKETNGTGIVEARVEMAGYGGHKIELVAGTSGVFEFWNRGEGALYEGFTLGWRHDPAKDPEGKGRLSVQLK</sequence>
<dbReference type="RefSeq" id="WP_264514044.1">
    <property type="nucleotide sequence ID" value="NZ_JAPDDR010000006.1"/>
</dbReference>
<organism evidence="2 3">
    <name type="scientific">Luteolibacter rhizosphaerae</name>
    <dbReference type="NCBI Taxonomy" id="2989719"/>
    <lineage>
        <taxon>Bacteria</taxon>
        <taxon>Pseudomonadati</taxon>
        <taxon>Verrucomicrobiota</taxon>
        <taxon>Verrucomicrobiia</taxon>
        <taxon>Verrucomicrobiales</taxon>
        <taxon>Verrucomicrobiaceae</taxon>
        <taxon>Luteolibacter</taxon>
    </lineage>
</organism>
<comment type="caution">
    <text evidence="2">The sequence shown here is derived from an EMBL/GenBank/DDBJ whole genome shotgun (WGS) entry which is preliminary data.</text>
</comment>
<evidence type="ECO:0000313" key="3">
    <source>
        <dbReference type="Proteomes" id="UP001165653"/>
    </source>
</evidence>
<feature type="chain" id="PRO_5045564054" evidence="1">
    <location>
        <begin position="18"/>
        <end position="266"/>
    </location>
</feature>
<keyword evidence="1" id="KW-0732">Signal</keyword>
<name>A0ABT3G3U9_9BACT</name>
<reference evidence="2" key="1">
    <citation type="submission" date="2022-10" db="EMBL/GenBank/DDBJ databases">
        <title>Luteolibacter sp. GHJ8, whole genome shotgun sequencing project.</title>
        <authorList>
            <person name="Zhao G."/>
            <person name="Shen L."/>
        </authorList>
    </citation>
    <scope>NUCLEOTIDE SEQUENCE</scope>
    <source>
        <strain evidence="2">GHJ8</strain>
    </source>
</reference>
<gene>
    <name evidence="2" type="ORF">OJ996_13065</name>
</gene>